<gene>
    <name evidence="2" type="ORF">ENS56_07685</name>
</gene>
<dbReference type="InterPro" id="IPR002686">
    <property type="entry name" value="Transposase_17"/>
</dbReference>
<sequence length="178" mass="21424">MSKFQNKYRIESTRIPGYDYSNPNWYYVTINTKNHYCYFGNILDGKMFLNDIGKLTEKFWQEIPVHFKTAEIDYYIIMPNHIHGIIIINELPPLVETGHAPSLQEQTKRYSLSNIIGSFKSAVSNKIHKIGYNQFQWQPRFYERIIRNEKELFRIRKYIEQNPLKWDIEKNNPENLEL</sequence>
<dbReference type="InterPro" id="IPR036515">
    <property type="entry name" value="Transposase_17_sf"/>
</dbReference>
<dbReference type="PANTHER" id="PTHR36966">
    <property type="entry name" value="REP-ASSOCIATED TYROSINE TRANSPOSASE"/>
    <property type="match status" value="1"/>
</dbReference>
<dbReference type="SUPFAM" id="SSF143422">
    <property type="entry name" value="Transposase IS200-like"/>
    <property type="match status" value="1"/>
</dbReference>
<dbReference type="GO" id="GO:0043565">
    <property type="term" value="F:sequence-specific DNA binding"/>
    <property type="evidence" value="ECO:0007669"/>
    <property type="project" value="TreeGrafter"/>
</dbReference>
<feature type="domain" description="Transposase IS200-like" evidence="1">
    <location>
        <begin position="22"/>
        <end position="162"/>
    </location>
</feature>
<evidence type="ECO:0000259" key="1">
    <source>
        <dbReference type="SMART" id="SM01321"/>
    </source>
</evidence>
<dbReference type="EMBL" id="DSVI01000008">
    <property type="protein sequence ID" value="HGT47900.1"/>
    <property type="molecule type" value="Genomic_DNA"/>
</dbReference>
<dbReference type="GO" id="GO:0006313">
    <property type="term" value="P:DNA transposition"/>
    <property type="evidence" value="ECO:0007669"/>
    <property type="project" value="InterPro"/>
</dbReference>
<protein>
    <submittedName>
        <fullName evidence="2">Transposase</fullName>
    </submittedName>
</protein>
<name>A0A832DK82_9BACT</name>
<accession>A0A832DK82</accession>
<comment type="caution">
    <text evidence="2">The sequence shown here is derived from an EMBL/GenBank/DDBJ whole genome shotgun (WGS) entry which is preliminary data.</text>
</comment>
<reference evidence="2" key="1">
    <citation type="journal article" date="2020" name="mSystems">
        <title>Genome- and Community-Level Interaction Insights into Carbon Utilization and Element Cycling Functions of Hydrothermarchaeota in Hydrothermal Sediment.</title>
        <authorList>
            <person name="Zhou Z."/>
            <person name="Liu Y."/>
            <person name="Xu W."/>
            <person name="Pan J."/>
            <person name="Luo Z.H."/>
            <person name="Li M."/>
        </authorList>
    </citation>
    <scope>NUCLEOTIDE SEQUENCE [LARGE SCALE GENOMIC DNA]</scope>
    <source>
        <strain evidence="2">SpSt-500</strain>
    </source>
</reference>
<dbReference type="InterPro" id="IPR052715">
    <property type="entry name" value="RAYT_transposase"/>
</dbReference>
<proteinExistence type="predicted"/>
<dbReference type="Gene3D" id="3.30.70.1290">
    <property type="entry name" value="Transposase IS200-like"/>
    <property type="match status" value="1"/>
</dbReference>
<dbReference type="GO" id="GO:0004803">
    <property type="term" value="F:transposase activity"/>
    <property type="evidence" value="ECO:0007669"/>
    <property type="project" value="InterPro"/>
</dbReference>
<evidence type="ECO:0000313" key="2">
    <source>
        <dbReference type="EMBL" id="HGT47900.1"/>
    </source>
</evidence>
<dbReference type="SMART" id="SM01321">
    <property type="entry name" value="Y1_Tnp"/>
    <property type="match status" value="1"/>
</dbReference>
<dbReference type="PANTHER" id="PTHR36966:SF1">
    <property type="entry name" value="REP-ASSOCIATED TYROSINE TRANSPOSASE"/>
    <property type="match status" value="1"/>
</dbReference>
<organism evidence="2">
    <name type="scientific">Ignavibacterium album</name>
    <dbReference type="NCBI Taxonomy" id="591197"/>
    <lineage>
        <taxon>Bacteria</taxon>
        <taxon>Pseudomonadati</taxon>
        <taxon>Ignavibacteriota</taxon>
        <taxon>Ignavibacteria</taxon>
        <taxon>Ignavibacteriales</taxon>
        <taxon>Ignavibacteriaceae</taxon>
        <taxon>Ignavibacterium</taxon>
    </lineage>
</organism>
<dbReference type="AlphaFoldDB" id="A0A832DK82"/>